<feature type="non-terminal residue" evidence="2">
    <location>
        <position position="114"/>
    </location>
</feature>
<dbReference type="Gene3D" id="1.10.10.2910">
    <property type="match status" value="1"/>
</dbReference>
<feature type="domain" description="IrrE N-terminal-like" evidence="1">
    <location>
        <begin position="43"/>
        <end position="110"/>
    </location>
</feature>
<sequence>MRPHPLRGEAPEGLLRALVRFAADRGLTVQTDVPATEMHSVGVKGDYDPSRQRIRLVADIEPAQQAKTLAHELGHALLHPAGYQGTPRPVAEVEAESVAYLVCAHLGLPTSAYT</sequence>
<evidence type="ECO:0000259" key="1">
    <source>
        <dbReference type="Pfam" id="PF06114"/>
    </source>
</evidence>
<organism evidence="2">
    <name type="scientific">mine drainage metagenome</name>
    <dbReference type="NCBI Taxonomy" id="410659"/>
    <lineage>
        <taxon>unclassified sequences</taxon>
        <taxon>metagenomes</taxon>
        <taxon>ecological metagenomes</taxon>
    </lineage>
</organism>
<evidence type="ECO:0000313" key="2">
    <source>
        <dbReference type="EMBL" id="EQD34027.1"/>
    </source>
</evidence>
<name>T0YQJ4_9ZZZZ</name>
<accession>T0YQJ4</accession>
<comment type="caution">
    <text evidence="2">The sequence shown here is derived from an EMBL/GenBank/DDBJ whole genome shotgun (WGS) entry which is preliminary data.</text>
</comment>
<gene>
    <name evidence="2" type="ORF">B2A_12850</name>
</gene>
<dbReference type="InterPro" id="IPR010359">
    <property type="entry name" value="IrrE_HExxH"/>
</dbReference>
<proteinExistence type="predicted"/>
<dbReference type="Pfam" id="PF06114">
    <property type="entry name" value="Peptidase_M78"/>
    <property type="match status" value="1"/>
</dbReference>
<dbReference type="AlphaFoldDB" id="T0YQJ4"/>
<reference evidence="2" key="2">
    <citation type="journal article" date="2014" name="ISME J.">
        <title>Microbial stratification in low pH oxic and suboxic macroscopic growths along an acid mine drainage.</title>
        <authorList>
            <person name="Mendez-Garcia C."/>
            <person name="Mesa V."/>
            <person name="Sprenger R.R."/>
            <person name="Richter M."/>
            <person name="Diez M.S."/>
            <person name="Solano J."/>
            <person name="Bargiela R."/>
            <person name="Golyshina O.V."/>
            <person name="Manteca A."/>
            <person name="Ramos J.L."/>
            <person name="Gallego J.R."/>
            <person name="Llorente I."/>
            <person name="Martins Dos Santos V.A."/>
            <person name="Jensen O.N."/>
            <person name="Pelaez A.I."/>
            <person name="Sanchez J."/>
            <person name="Ferrer M."/>
        </authorList>
    </citation>
    <scope>NUCLEOTIDE SEQUENCE</scope>
</reference>
<protein>
    <submittedName>
        <fullName evidence="2">Protein containing DUF955</fullName>
    </submittedName>
</protein>
<dbReference type="EMBL" id="AUZZ01009270">
    <property type="protein sequence ID" value="EQD34027.1"/>
    <property type="molecule type" value="Genomic_DNA"/>
</dbReference>
<reference evidence="2" key="1">
    <citation type="submission" date="2013-08" db="EMBL/GenBank/DDBJ databases">
        <authorList>
            <person name="Mendez C."/>
            <person name="Richter M."/>
            <person name="Ferrer M."/>
            <person name="Sanchez J."/>
        </authorList>
    </citation>
    <scope>NUCLEOTIDE SEQUENCE</scope>
</reference>